<dbReference type="EMBL" id="BMAW01103865">
    <property type="protein sequence ID" value="GFT11406.1"/>
    <property type="molecule type" value="Genomic_DNA"/>
</dbReference>
<gene>
    <name evidence="3" type="primary">slc29a4</name>
    <name evidence="4" type="ORF">NPIL_337141</name>
    <name evidence="2" type="ORF">NPIL_338441</name>
    <name evidence="3" type="ORF">NPIL_642921</name>
</gene>
<feature type="non-terminal residue" evidence="3">
    <location>
        <position position="58"/>
    </location>
</feature>
<accession>A0A8X6NXH5</accession>
<keyword evidence="5" id="KW-1185">Reference proteome</keyword>
<proteinExistence type="predicted"/>
<feature type="transmembrane region" description="Helical" evidence="1">
    <location>
        <begin position="39"/>
        <end position="55"/>
    </location>
</feature>
<dbReference type="AlphaFoldDB" id="A0A8X6NXH5"/>
<keyword evidence="1" id="KW-0472">Membrane</keyword>
<keyword evidence="1" id="KW-1133">Transmembrane helix</keyword>
<evidence type="ECO:0000313" key="4">
    <source>
        <dbReference type="EMBL" id="GFT61375.1"/>
    </source>
</evidence>
<protein>
    <submittedName>
        <fullName evidence="3">Equilibrative nucleoside transporter 4</fullName>
    </submittedName>
</protein>
<sequence>MDANISRGYVQLDRPSDVDRLVEKNIDHLSRPPNDRCHCIYLALLLAGVGFLLPYNSF</sequence>
<evidence type="ECO:0000256" key="1">
    <source>
        <dbReference type="SAM" id="Phobius"/>
    </source>
</evidence>
<dbReference type="Proteomes" id="UP000887013">
    <property type="component" value="Unassembled WGS sequence"/>
</dbReference>
<dbReference type="OrthoDB" id="6416919at2759"/>
<evidence type="ECO:0000313" key="3">
    <source>
        <dbReference type="EMBL" id="GFT36150.1"/>
    </source>
</evidence>
<keyword evidence="1" id="KW-0812">Transmembrane</keyword>
<reference evidence="3" key="1">
    <citation type="submission" date="2020-08" db="EMBL/GenBank/DDBJ databases">
        <title>Multicomponent nature underlies the extraordinary mechanical properties of spider dragline silk.</title>
        <authorList>
            <person name="Kono N."/>
            <person name="Nakamura H."/>
            <person name="Mori M."/>
            <person name="Yoshida Y."/>
            <person name="Ohtoshi R."/>
            <person name="Malay A.D."/>
            <person name="Moran D.A.P."/>
            <person name="Tomita M."/>
            <person name="Numata K."/>
            <person name="Arakawa K."/>
        </authorList>
    </citation>
    <scope>NUCLEOTIDE SEQUENCE</scope>
</reference>
<organism evidence="3 5">
    <name type="scientific">Nephila pilipes</name>
    <name type="common">Giant wood spider</name>
    <name type="synonym">Nephila maculata</name>
    <dbReference type="NCBI Taxonomy" id="299642"/>
    <lineage>
        <taxon>Eukaryota</taxon>
        <taxon>Metazoa</taxon>
        <taxon>Ecdysozoa</taxon>
        <taxon>Arthropoda</taxon>
        <taxon>Chelicerata</taxon>
        <taxon>Arachnida</taxon>
        <taxon>Araneae</taxon>
        <taxon>Araneomorphae</taxon>
        <taxon>Entelegynae</taxon>
        <taxon>Araneoidea</taxon>
        <taxon>Nephilidae</taxon>
        <taxon>Nephila</taxon>
    </lineage>
</organism>
<dbReference type="EMBL" id="BMAW01108921">
    <property type="protein sequence ID" value="GFT36150.1"/>
    <property type="molecule type" value="Genomic_DNA"/>
</dbReference>
<evidence type="ECO:0000313" key="5">
    <source>
        <dbReference type="Proteomes" id="UP000887013"/>
    </source>
</evidence>
<dbReference type="EMBL" id="BMAW01114352">
    <property type="protein sequence ID" value="GFT61375.1"/>
    <property type="molecule type" value="Genomic_DNA"/>
</dbReference>
<name>A0A8X6NXH5_NEPPI</name>
<comment type="caution">
    <text evidence="3">The sequence shown here is derived from an EMBL/GenBank/DDBJ whole genome shotgun (WGS) entry which is preliminary data.</text>
</comment>
<evidence type="ECO:0000313" key="2">
    <source>
        <dbReference type="EMBL" id="GFT11406.1"/>
    </source>
</evidence>